<dbReference type="AlphaFoldDB" id="A0A179EWX8"/>
<accession>A0A179EWX8</accession>
<feature type="signal peptide" evidence="10">
    <location>
        <begin position="1"/>
        <end position="22"/>
    </location>
</feature>
<evidence type="ECO:0000256" key="7">
    <source>
        <dbReference type="ARBA" id="ARBA00022833"/>
    </source>
</evidence>
<keyword evidence="4" id="KW-0479">Metal-binding</keyword>
<keyword evidence="5 10" id="KW-0732">Signal</keyword>
<dbReference type="SUPFAM" id="SSF55486">
    <property type="entry name" value="Metalloproteases ('zincins'), catalytic domain"/>
    <property type="match status" value="1"/>
</dbReference>
<dbReference type="GeneID" id="28856684"/>
<comment type="function">
    <text evidence="1">Secreted metalloproteinase that allows assimilation of proteinaceous substrates.</text>
</comment>
<evidence type="ECO:0000256" key="9">
    <source>
        <dbReference type="ARBA" id="ARBA00023157"/>
    </source>
</evidence>
<evidence type="ECO:0000259" key="11">
    <source>
        <dbReference type="Pfam" id="PF05572"/>
    </source>
</evidence>
<comment type="similarity">
    <text evidence="2">Belongs to the peptidase M43B family.</text>
</comment>
<evidence type="ECO:0000256" key="10">
    <source>
        <dbReference type="SAM" id="SignalP"/>
    </source>
</evidence>
<dbReference type="PANTHER" id="PTHR47466:SF1">
    <property type="entry name" value="METALLOPROTEASE MEP1 (AFU_ORTHOLOGUE AFUA_1G07730)-RELATED"/>
    <property type="match status" value="1"/>
</dbReference>
<evidence type="ECO:0000256" key="5">
    <source>
        <dbReference type="ARBA" id="ARBA00022729"/>
    </source>
</evidence>
<dbReference type="GO" id="GO:0006508">
    <property type="term" value="P:proteolysis"/>
    <property type="evidence" value="ECO:0007669"/>
    <property type="project" value="UniProtKB-KW"/>
</dbReference>
<dbReference type="Pfam" id="PF05572">
    <property type="entry name" value="Peptidase_M43"/>
    <property type="match status" value="1"/>
</dbReference>
<dbReference type="Gene3D" id="3.40.390.10">
    <property type="entry name" value="Collagenase (Catalytic Domain)"/>
    <property type="match status" value="1"/>
</dbReference>
<evidence type="ECO:0000256" key="4">
    <source>
        <dbReference type="ARBA" id="ARBA00022723"/>
    </source>
</evidence>
<dbReference type="CDD" id="cd04275">
    <property type="entry name" value="ZnMc_pappalysin_like"/>
    <property type="match status" value="1"/>
</dbReference>
<dbReference type="GO" id="GO:0046872">
    <property type="term" value="F:metal ion binding"/>
    <property type="evidence" value="ECO:0007669"/>
    <property type="project" value="UniProtKB-KW"/>
</dbReference>
<keyword evidence="7" id="KW-0862">Zinc</keyword>
<evidence type="ECO:0000313" key="13">
    <source>
        <dbReference type="Proteomes" id="UP000078397"/>
    </source>
</evidence>
<name>A0A179EWX8_METCM</name>
<sequence>MSLKLTLVAGLTATVSLAGTFAGTFPRQHDARVCGAPEPSEDQVTTANWFATEEAKGKVLRHVKKDTITVEVYVHVIAADETKGGGYVSRDDVNAQMDVLNNNYSKGHISFTLEDVDWTVNKNWTTNGDILNRKKTLRKGGYSALNLYYVNQIGGGYVGGCGFPFDAKPGSDDFYWDGCTMVFTTMPGGSAINQNEGKITVHEVGHWFGLMHVSDNMGGGCTSPGDGIDDTPPMLTPLFGCPTGTDSCPDQPGVDPINNFMAYTDDYCKTEFTQGQFDRMWSNWNRYRKGK</sequence>
<keyword evidence="6" id="KW-0378">Hydrolase</keyword>
<dbReference type="STRING" id="1380566.A0A179EWX8"/>
<dbReference type="InterPro" id="IPR008754">
    <property type="entry name" value="Peptidase_M43"/>
</dbReference>
<evidence type="ECO:0000256" key="6">
    <source>
        <dbReference type="ARBA" id="ARBA00022801"/>
    </source>
</evidence>
<evidence type="ECO:0000256" key="3">
    <source>
        <dbReference type="ARBA" id="ARBA00022670"/>
    </source>
</evidence>
<reference evidence="12 13" key="1">
    <citation type="journal article" date="2016" name="PLoS Pathog.">
        <title>Biosynthesis of antibiotic leucinostatins in bio-control fungus Purpureocillium lilacinum and their inhibition on phytophthora revealed by genome mining.</title>
        <authorList>
            <person name="Wang G."/>
            <person name="Liu Z."/>
            <person name="Lin R."/>
            <person name="Li E."/>
            <person name="Mao Z."/>
            <person name="Ling J."/>
            <person name="Yang Y."/>
            <person name="Yin W.B."/>
            <person name="Xie B."/>
        </authorList>
    </citation>
    <scope>NUCLEOTIDE SEQUENCE [LARGE SCALE GENOMIC DNA]</scope>
    <source>
        <strain evidence="12">170</strain>
    </source>
</reference>
<feature type="domain" description="Peptidase M43 pregnancy-associated plasma-A" evidence="11">
    <location>
        <begin position="192"/>
        <end position="281"/>
    </location>
</feature>
<dbReference type="EMBL" id="LSBJ02000015">
    <property type="protein sequence ID" value="OAQ57652.1"/>
    <property type="molecule type" value="Genomic_DNA"/>
</dbReference>
<dbReference type="OrthoDB" id="536211at2759"/>
<protein>
    <submittedName>
        <fullName evidence="12">Metalloprotease protein</fullName>
    </submittedName>
</protein>
<keyword evidence="9" id="KW-1015">Disulfide bond</keyword>
<dbReference type="PANTHER" id="PTHR47466">
    <property type="match status" value="1"/>
</dbReference>
<keyword evidence="8 12" id="KW-0482">Metalloprotease</keyword>
<organism evidence="12 13">
    <name type="scientific">Pochonia chlamydosporia 170</name>
    <dbReference type="NCBI Taxonomy" id="1380566"/>
    <lineage>
        <taxon>Eukaryota</taxon>
        <taxon>Fungi</taxon>
        <taxon>Dikarya</taxon>
        <taxon>Ascomycota</taxon>
        <taxon>Pezizomycotina</taxon>
        <taxon>Sordariomycetes</taxon>
        <taxon>Hypocreomycetidae</taxon>
        <taxon>Hypocreales</taxon>
        <taxon>Clavicipitaceae</taxon>
        <taxon>Pochonia</taxon>
    </lineage>
</organism>
<comment type="caution">
    <text evidence="12">The sequence shown here is derived from an EMBL/GenBank/DDBJ whole genome shotgun (WGS) entry which is preliminary data.</text>
</comment>
<dbReference type="GO" id="GO:0008237">
    <property type="term" value="F:metallopeptidase activity"/>
    <property type="evidence" value="ECO:0007669"/>
    <property type="project" value="UniProtKB-KW"/>
</dbReference>
<evidence type="ECO:0000256" key="2">
    <source>
        <dbReference type="ARBA" id="ARBA00008721"/>
    </source>
</evidence>
<dbReference type="Proteomes" id="UP000078397">
    <property type="component" value="Unassembled WGS sequence"/>
</dbReference>
<evidence type="ECO:0000313" key="12">
    <source>
        <dbReference type="EMBL" id="OAQ57652.1"/>
    </source>
</evidence>
<dbReference type="KEGG" id="pchm:VFPPC_14923"/>
<evidence type="ECO:0000256" key="1">
    <source>
        <dbReference type="ARBA" id="ARBA00003174"/>
    </source>
</evidence>
<keyword evidence="13" id="KW-1185">Reference proteome</keyword>
<gene>
    <name evidence="12" type="ORF">VFPPC_14923</name>
</gene>
<dbReference type="InterPro" id="IPR024079">
    <property type="entry name" value="MetalloPept_cat_dom_sf"/>
</dbReference>
<dbReference type="RefSeq" id="XP_018135951.1">
    <property type="nucleotide sequence ID" value="XM_018292690.1"/>
</dbReference>
<proteinExistence type="inferred from homology"/>
<feature type="chain" id="PRO_5008100988" evidence="10">
    <location>
        <begin position="23"/>
        <end position="291"/>
    </location>
</feature>
<keyword evidence="3" id="KW-0645">Protease</keyword>
<evidence type="ECO:0000256" key="8">
    <source>
        <dbReference type="ARBA" id="ARBA00023049"/>
    </source>
</evidence>